<comment type="caution">
    <text evidence="2">The sequence shown here is derived from an EMBL/GenBank/DDBJ whole genome shotgun (WGS) entry which is preliminary data.</text>
</comment>
<dbReference type="SUPFAM" id="SSF53448">
    <property type="entry name" value="Nucleotide-diphospho-sugar transferases"/>
    <property type="match status" value="1"/>
</dbReference>
<reference evidence="2 3" key="1">
    <citation type="submission" date="2020-12" db="EMBL/GenBank/DDBJ databases">
        <title>Olleya sediminilitoris sp. nov., isolated from a tidal flat.</title>
        <authorList>
            <person name="Park S."/>
            <person name="Yoon J.-H."/>
        </authorList>
    </citation>
    <scope>NUCLEOTIDE SEQUENCE [LARGE SCALE GENOMIC DNA]</scope>
    <source>
        <strain evidence="2 3">YSTF-M6</strain>
    </source>
</reference>
<gene>
    <name evidence="2" type="ORF">JAO71_11670</name>
</gene>
<sequence>MSPFFSVIIPLYNKEKYILKTLKTVLNQSFQDFEIIIVNDGSTDNSVDIVNNLANDKIKLIHQEKQGVSVARNNAIKLSKGNYIATLDADDLWRNNHLEALKQTITKYKDAILFCNNYEIKRNDGFITPARFNFKYDTDCLLIDNFFEANVINYIPHSSSVAFKKEVFFKIGAYNNSLITGQDIDLWIRFGLNGKIAFNPTVTMLYNFYDPNSLSNSNLNDNRLYLINQYKENEKNNPDLKRYLDIKRYALAIRYRFNKDYDKAQMLIKNIDKNHLNIKQRLILQCPRFILIVLKRFQDLLIKNKIYLSAFK</sequence>
<proteinExistence type="predicted"/>
<organism evidence="2 3">
    <name type="scientific">Olleya sediminilitoris</name>
    <dbReference type="NCBI Taxonomy" id="2795739"/>
    <lineage>
        <taxon>Bacteria</taxon>
        <taxon>Pseudomonadati</taxon>
        <taxon>Bacteroidota</taxon>
        <taxon>Flavobacteriia</taxon>
        <taxon>Flavobacteriales</taxon>
        <taxon>Flavobacteriaceae</taxon>
    </lineage>
</organism>
<keyword evidence="3" id="KW-1185">Reference proteome</keyword>
<dbReference type="RefSeq" id="WP_203000964.1">
    <property type="nucleotide sequence ID" value="NZ_JAEMEF010000010.1"/>
</dbReference>
<dbReference type="InterPro" id="IPR029044">
    <property type="entry name" value="Nucleotide-diphossugar_trans"/>
</dbReference>
<dbReference type="InterPro" id="IPR001173">
    <property type="entry name" value="Glyco_trans_2-like"/>
</dbReference>
<dbReference type="PANTHER" id="PTHR22916:SF3">
    <property type="entry name" value="UDP-GLCNAC:BETAGAL BETA-1,3-N-ACETYLGLUCOSAMINYLTRANSFERASE-LIKE PROTEIN 1"/>
    <property type="match status" value="1"/>
</dbReference>
<feature type="domain" description="Glycosyltransferase 2-like" evidence="1">
    <location>
        <begin position="6"/>
        <end position="154"/>
    </location>
</feature>
<name>A0ABS1WMV9_9FLAO</name>
<dbReference type="Proteomes" id="UP000605013">
    <property type="component" value="Unassembled WGS sequence"/>
</dbReference>
<protein>
    <submittedName>
        <fullName evidence="2">Glycosyltransferase</fullName>
    </submittedName>
</protein>
<evidence type="ECO:0000313" key="2">
    <source>
        <dbReference type="EMBL" id="MBL7560461.1"/>
    </source>
</evidence>
<dbReference type="EMBL" id="JAEMEF010000010">
    <property type="protein sequence ID" value="MBL7560461.1"/>
    <property type="molecule type" value="Genomic_DNA"/>
</dbReference>
<evidence type="ECO:0000259" key="1">
    <source>
        <dbReference type="Pfam" id="PF00535"/>
    </source>
</evidence>
<evidence type="ECO:0000313" key="3">
    <source>
        <dbReference type="Proteomes" id="UP000605013"/>
    </source>
</evidence>
<dbReference type="Pfam" id="PF00535">
    <property type="entry name" value="Glycos_transf_2"/>
    <property type="match status" value="1"/>
</dbReference>
<dbReference type="Gene3D" id="3.90.550.10">
    <property type="entry name" value="Spore Coat Polysaccharide Biosynthesis Protein SpsA, Chain A"/>
    <property type="match status" value="1"/>
</dbReference>
<accession>A0ABS1WMV9</accession>
<dbReference type="PANTHER" id="PTHR22916">
    <property type="entry name" value="GLYCOSYLTRANSFERASE"/>
    <property type="match status" value="1"/>
</dbReference>